<protein>
    <submittedName>
        <fullName evidence="1">Uncharacterized protein</fullName>
    </submittedName>
</protein>
<proteinExistence type="predicted"/>
<gene>
    <name evidence="1" type="ORF">EVAR_60948_1</name>
</gene>
<accession>A0A4C1XSM3</accession>
<evidence type="ECO:0000313" key="1">
    <source>
        <dbReference type="EMBL" id="GBP66891.1"/>
    </source>
</evidence>
<comment type="caution">
    <text evidence="1">The sequence shown here is derived from an EMBL/GenBank/DDBJ whole genome shotgun (WGS) entry which is preliminary data.</text>
</comment>
<dbReference type="EMBL" id="BGZK01000971">
    <property type="protein sequence ID" value="GBP66891.1"/>
    <property type="molecule type" value="Genomic_DNA"/>
</dbReference>
<evidence type="ECO:0000313" key="2">
    <source>
        <dbReference type="Proteomes" id="UP000299102"/>
    </source>
</evidence>
<dbReference type="AlphaFoldDB" id="A0A4C1XSM3"/>
<reference evidence="1 2" key="1">
    <citation type="journal article" date="2019" name="Commun. Biol.">
        <title>The bagworm genome reveals a unique fibroin gene that provides high tensile strength.</title>
        <authorList>
            <person name="Kono N."/>
            <person name="Nakamura H."/>
            <person name="Ohtoshi R."/>
            <person name="Tomita M."/>
            <person name="Numata K."/>
            <person name="Arakawa K."/>
        </authorList>
    </citation>
    <scope>NUCLEOTIDE SEQUENCE [LARGE SCALE GENOMIC DNA]</scope>
</reference>
<name>A0A4C1XSM3_EUMVA</name>
<dbReference type="Proteomes" id="UP000299102">
    <property type="component" value="Unassembled WGS sequence"/>
</dbReference>
<sequence length="124" mass="14030">MDIEVSGHFLLVGLTARGQRPSEYCPSHVARGPNVVIIRRGAIWLTDLTKSNWHWESHVARRTVNHFGEEKSPNGDSELDSKTYDAPLGGLTTWYKLQATVGFKWPRVERREIPGEDLFSAVNN</sequence>
<keyword evidence="2" id="KW-1185">Reference proteome</keyword>
<organism evidence="1 2">
    <name type="scientific">Eumeta variegata</name>
    <name type="common">Bagworm moth</name>
    <name type="synonym">Eumeta japonica</name>
    <dbReference type="NCBI Taxonomy" id="151549"/>
    <lineage>
        <taxon>Eukaryota</taxon>
        <taxon>Metazoa</taxon>
        <taxon>Ecdysozoa</taxon>
        <taxon>Arthropoda</taxon>
        <taxon>Hexapoda</taxon>
        <taxon>Insecta</taxon>
        <taxon>Pterygota</taxon>
        <taxon>Neoptera</taxon>
        <taxon>Endopterygota</taxon>
        <taxon>Lepidoptera</taxon>
        <taxon>Glossata</taxon>
        <taxon>Ditrysia</taxon>
        <taxon>Tineoidea</taxon>
        <taxon>Psychidae</taxon>
        <taxon>Oiketicinae</taxon>
        <taxon>Eumeta</taxon>
    </lineage>
</organism>